<keyword evidence="3" id="KW-1185">Reference proteome</keyword>
<proteinExistence type="predicted"/>
<organism evidence="2 3">
    <name type="scientific">Gigaspora rosea</name>
    <dbReference type="NCBI Taxonomy" id="44941"/>
    <lineage>
        <taxon>Eukaryota</taxon>
        <taxon>Fungi</taxon>
        <taxon>Fungi incertae sedis</taxon>
        <taxon>Mucoromycota</taxon>
        <taxon>Glomeromycotina</taxon>
        <taxon>Glomeromycetes</taxon>
        <taxon>Diversisporales</taxon>
        <taxon>Gigasporaceae</taxon>
        <taxon>Gigaspora</taxon>
    </lineage>
</organism>
<dbReference type="EMBL" id="QKWP01002619">
    <property type="protein sequence ID" value="RIB02694.1"/>
    <property type="molecule type" value="Genomic_DNA"/>
</dbReference>
<feature type="region of interest" description="Disordered" evidence="1">
    <location>
        <begin position="45"/>
        <end position="104"/>
    </location>
</feature>
<protein>
    <submittedName>
        <fullName evidence="2">Uncharacterized protein</fullName>
    </submittedName>
</protein>
<sequence>MFTTIGMNLTCNSIGRFCSRRSRDFFKIAVSRKSNKIFGVHLGVSKNSNSDKDSNSIIGNNSSGDAKFQSTENDEYKQNSKSVNDSDNSDLEQNPDSITANGDGSIELGDSVYNELDIPKEEIIKTILKKIKNRDVNAEKELTEFGITM</sequence>
<evidence type="ECO:0000256" key="1">
    <source>
        <dbReference type="SAM" id="MobiDB-lite"/>
    </source>
</evidence>
<dbReference type="AlphaFoldDB" id="A0A397TXP7"/>
<feature type="compositionally biased region" description="Polar residues" evidence="1">
    <location>
        <begin position="91"/>
        <end position="102"/>
    </location>
</feature>
<accession>A0A397TXP7</accession>
<dbReference type="Proteomes" id="UP000266673">
    <property type="component" value="Unassembled WGS sequence"/>
</dbReference>
<feature type="compositionally biased region" description="Low complexity" evidence="1">
    <location>
        <begin position="55"/>
        <end position="64"/>
    </location>
</feature>
<evidence type="ECO:0000313" key="3">
    <source>
        <dbReference type="Proteomes" id="UP000266673"/>
    </source>
</evidence>
<comment type="caution">
    <text evidence="2">The sequence shown here is derived from an EMBL/GenBank/DDBJ whole genome shotgun (WGS) entry which is preliminary data.</text>
</comment>
<reference evidence="2 3" key="1">
    <citation type="submission" date="2018-06" db="EMBL/GenBank/DDBJ databases">
        <title>Comparative genomics reveals the genomic features of Rhizophagus irregularis, R. cerebriforme, R. diaphanum and Gigaspora rosea, and their symbiotic lifestyle signature.</title>
        <authorList>
            <person name="Morin E."/>
            <person name="San Clemente H."/>
            <person name="Chen E.C.H."/>
            <person name="De La Providencia I."/>
            <person name="Hainaut M."/>
            <person name="Kuo A."/>
            <person name="Kohler A."/>
            <person name="Murat C."/>
            <person name="Tang N."/>
            <person name="Roy S."/>
            <person name="Loubradou J."/>
            <person name="Henrissat B."/>
            <person name="Grigoriev I.V."/>
            <person name="Corradi N."/>
            <person name="Roux C."/>
            <person name="Martin F.M."/>
        </authorList>
    </citation>
    <scope>NUCLEOTIDE SEQUENCE [LARGE SCALE GENOMIC DNA]</scope>
    <source>
        <strain evidence="2 3">DAOM 194757</strain>
    </source>
</reference>
<evidence type="ECO:0000313" key="2">
    <source>
        <dbReference type="EMBL" id="RIB02694.1"/>
    </source>
</evidence>
<gene>
    <name evidence="2" type="ORF">C2G38_2227154</name>
</gene>
<name>A0A397TXP7_9GLOM</name>